<sequence length="506" mass="53255">MAINPSDAAAVTAFNRFGLGARPGDLNDAARDPRGFLLEELWTANVALIRDHAPPSGAEALQAYYLEQQALRAERAKMAAAAMQTAMLAPAPPAGPGMTAAPAIRGPSASPPPGPSAASPAAAKAEPPKAPASKPAVEQAQFLAEAQARLQKQLEARAGFVERLVAFWSNHFAVSVAKSGELRAAAGPFEREAIRPHALGKFSALLGAAESHPAMILYLDNQNSIGPDAAPGKFAGRGLNENLAREIMELHTLGVGSGYTQADVAEFARGLTGWSVAGPDSESGAPGGFAFKPNWHEPGPRKILGKTYAEAGVEQGRAILDDLARHPATARHIATKLVRHFVADDPAPDLVAMLAKRFQDSDGDLAVVASALVSDDRAWVAPRVKVRTPLEFVVGAARATGFAPHDPGFYLQALNLLGMPLWQPSGPNGFPDMSDGWASPEGMKARLDIAWAMGQRMRGGAEPLAVLKSTLGETAASPETVQAVSRAESREQALALLFMAPEFQRR</sequence>
<evidence type="ECO:0000313" key="2">
    <source>
        <dbReference type="EMBL" id="RBP17568.1"/>
    </source>
</evidence>
<dbReference type="InterPro" id="IPR014917">
    <property type="entry name" value="DUF1800"/>
</dbReference>
<feature type="compositionally biased region" description="Low complexity" evidence="1">
    <location>
        <begin position="96"/>
        <end position="108"/>
    </location>
</feature>
<dbReference type="EMBL" id="QNRK01000002">
    <property type="protein sequence ID" value="RBP17568.1"/>
    <property type="molecule type" value="Genomic_DNA"/>
</dbReference>
<evidence type="ECO:0000313" key="3">
    <source>
        <dbReference type="Proteomes" id="UP000253529"/>
    </source>
</evidence>
<organism evidence="2 3">
    <name type="scientific">Roseiarcus fermentans</name>
    <dbReference type="NCBI Taxonomy" id="1473586"/>
    <lineage>
        <taxon>Bacteria</taxon>
        <taxon>Pseudomonadati</taxon>
        <taxon>Pseudomonadota</taxon>
        <taxon>Alphaproteobacteria</taxon>
        <taxon>Hyphomicrobiales</taxon>
        <taxon>Roseiarcaceae</taxon>
        <taxon>Roseiarcus</taxon>
    </lineage>
</organism>
<reference evidence="2 3" key="1">
    <citation type="submission" date="2018-06" db="EMBL/GenBank/DDBJ databases">
        <title>Genomic Encyclopedia of Type Strains, Phase IV (KMG-IV): sequencing the most valuable type-strain genomes for metagenomic binning, comparative biology and taxonomic classification.</title>
        <authorList>
            <person name="Goeker M."/>
        </authorList>
    </citation>
    <scope>NUCLEOTIDE SEQUENCE [LARGE SCALE GENOMIC DNA]</scope>
    <source>
        <strain evidence="2 3">DSM 24875</strain>
    </source>
</reference>
<proteinExistence type="predicted"/>
<gene>
    <name evidence="2" type="ORF">DFR50_10259</name>
</gene>
<dbReference type="OrthoDB" id="9772295at2"/>
<feature type="region of interest" description="Disordered" evidence="1">
    <location>
        <begin position="94"/>
        <end position="135"/>
    </location>
</feature>
<dbReference type="AlphaFoldDB" id="A0A366FSH1"/>
<comment type="caution">
    <text evidence="2">The sequence shown here is derived from an EMBL/GenBank/DDBJ whole genome shotgun (WGS) entry which is preliminary data.</text>
</comment>
<protein>
    <submittedName>
        <fullName evidence="2">Uncharacterized protein (DUF1800 family)</fullName>
    </submittedName>
</protein>
<name>A0A366FSH1_9HYPH</name>
<dbReference type="Pfam" id="PF08811">
    <property type="entry name" value="DUF1800"/>
    <property type="match status" value="1"/>
</dbReference>
<dbReference type="Proteomes" id="UP000253529">
    <property type="component" value="Unassembled WGS sequence"/>
</dbReference>
<evidence type="ECO:0000256" key="1">
    <source>
        <dbReference type="SAM" id="MobiDB-lite"/>
    </source>
</evidence>
<feature type="compositionally biased region" description="Low complexity" evidence="1">
    <location>
        <begin position="116"/>
        <end position="135"/>
    </location>
</feature>
<dbReference type="RefSeq" id="WP_113887528.1">
    <property type="nucleotide sequence ID" value="NZ_QNRK01000002.1"/>
</dbReference>
<keyword evidence="3" id="KW-1185">Reference proteome</keyword>
<accession>A0A366FSH1</accession>